<accession>A0A397TBX3</accession>
<dbReference type="PANTHER" id="PTHR42686:SF1">
    <property type="entry name" value="GH17980P-RELATED"/>
    <property type="match status" value="1"/>
</dbReference>
<dbReference type="PANTHER" id="PTHR42686">
    <property type="entry name" value="GH17980P-RELATED"/>
    <property type="match status" value="1"/>
</dbReference>
<dbReference type="OrthoDB" id="5286008at2759"/>
<evidence type="ECO:0000259" key="1">
    <source>
        <dbReference type="Pfam" id="PF00248"/>
    </source>
</evidence>
<evidence type="ECO:0000313" key="2">
    <source>
        <dbReference type="EMBL" id="RIA95763.1"/>
    </source>
</evidence>
<sequence>MGLMHLYQHKEVSNDKLEVSELIFGAAVFSGWHNHIEENWPLLSVRRAFELGINAFDTSPYYGDSEKILGSAFYTLREEFPRSSYYIFTKVGRYGAKHFDYTAKQIRESVKESCKRLCTDYLDVVYAHDVEFVKFEDIVGEGGALHELFKLKEQGKIRYVGISGYPLDVLFKVARFQYERDQPIDVILSYSHYCLHNIKLVDYIQKFRYTGVQYIMNASPLSMGLLRNGKPPEWHPASTGLRYAVAQSALLATENNFNISKLALQFALYLDDITSTVIGLSNPTEVEEAIASLQEVQSRKREEKTTPENEKRILNEIHQILEPYFNRSWDSPPKDH</sequence>
<reference evidence="2 3" key="1">
    <citation type="submission" date="2018-06" db="EMBL/GenBank/DDBJ databases">
        <title>Comparative genomics reveals the genomic features of Rhizophagus irregularis, R. cerebriforme, R. diaphanum and Gigaspora rosea, and their symbiotic lifestyle signature.</title>
        <authorList>
            <person name="Morin E."/>
            <person name="San Clemente H."/>
            <person name="Chen E.C.H."/>
            <person name="De La Providencia I."/>
            <person name="Hainaut M."/>
            <person name="Kuo A."/>
            <person name="Kohler A."/>
            <person name="Murat C."/>
            <person name="Tang N."/>
            <person name="Roy S."/>
            <person name="Loubradou J."/>
            <person name="Henrissat B."/>
            <person name="Grigoriev I.V."/>
            <person name="Corradi N."/>
            <person name="Roux C."/>
            <person name="Martin F.M."/>
        </authorList>
    </citation>
    <scope>NUCLEOTIDE SEQUENCE [LARGE SCALE GENOMIC DNA]</scope>
    <source>
        <strain evidence="2 3">DAOM 227022</strain>
    </source>
</reference>
<protein>
    <submittedName>
        <fullName evidence="2">NADP-dependent oxidoreductase domain-containing protein</fullName>
    </submittedName>
</protein>
<dbReference type="Pfam" id="PF00248">
    <property type="entry name" value="Aldo_ket_red"/>
    <property type="match status" value="1"/>
</dbReference>
<dbReference type="GO" id="GO:0045290">
    <property type="term" value="F:D-arabinose 1-dehydrogenase [NAD(P)+] activity"/>
    <property type="evidence" value="ECO:0007669"/>
    <property type="project" value="TreeGrafter"/>
</dbReference>
<dbReference type="AlphaFoldDB" id="A0A397TBX3"/>
<feature type="domain" description="NADP-dependent oxidoreductase" evidence="1">
    <location>
        <begin position="21"/>
        <end position="295"/>
    </location>
</feature>
<dbReference type="InterPro" id="IPR036812">
    <property type="entry name" value="NAD(P)_OxRdtase_dom_sf"/>
</dbReference>
<dbReference type="EMBL" id="QKYT01000055">
    <property type="protein sequence ID" value="RIA95763.1"/>
    <property type="molecule type" value="Genomic_DNA"/>
</dbReference>
<proteinExistence type="predicted"/>
<name>A0A397TBX3_9GLOM</name>
<dbReference type="SUPFAM" id="SSF51430">
    <property type="entry name" value="NAD(P)-linked oxidoreductase"/>
    <property type="match status" value="1"/>
</dbReference>
<gene>
    <name evidence="2" type="ORF">C1645_756710</name>
</gene>
<dbReference type="STRING" id="658196.A0A397TBX3"/>
<organism evidence="2 3">
    <name type="scientific">Glomus cerebriforme</name>
    <dbReference type="NCBI Taxonomy" id="658196"/>
    <lineage>
        <taxon>Eukaryota</taxon>
        <taxon>Fungi</taxon>
        <taxon>Fungi incertae sedis</taxon>
        <taxon>Mucoromycota</taxon>
        <taxon>Glomeromycotina</taxon>
        <taxon>Glomeromycetes</taxon>
        <taxon>Glomerales</taxon>
        <taxon>Glomeraceae</taxon>
        <taxon>Glomus</taxon>
    </lineage>
</organism>
<keyword evidence="3" id="KW-1185">Reference proteome</keyword>
<dbReference type="InterPro" id="IPR023210">
    <property type="entry name" value="NADP_OxRdtase_dom"/>
</dbReference>
<dbReference type="GO" id="GO:0070485">
    <property type="term" value="P:dehydro-D-arabinono-1,4-lactone biosynthetic process"/>
    <property type="evidence" value="ECO:0007669"/>
    <property type="project" value="TreeGrafter"/>
</dbReference>
<evidence type="ECO:0000313" key="3">
    <source>
        <dbReference type="Proteomes" id="UP000265703"/>
    </source>
</evidence>
<dbReference type="Gene3D" id="3.20.20.100">
    <property type="entry name" value="NADP-dependent oxidoreductase domain"/>
    <property type="match status" value="1"/>
</dbReference>
<dbReference type="PRINTS" id="PR00069">
    <property type="entry name" value="ALDKETRDTASE"/>
</dbReference>
<dbReference type="InterPro" id="IPR020471">
    <property type="entry name" value="AKR"/>
</dbReference>
<comment type="caution">
    <text evidence="2">The sequence shown here is derived from an EMBL/GenBank/DDBJ whole genome shotgun (WGS) entry which is preliminary data.</text>
</comment>
<dbReference type="Proteomes" id="UP000265703">
    <property type="component" value="Unassembled WGS sequence"/>
</dbReference>
<dbReference type="GO" id="GO:0005829">
    <property type="term" value="C:cytosol"/>
    <property type="evidence" value="ECO:0007669"/>
    <property type="project" value="TreeGrafter"/>
</dbReference>